<accession>A0AAD9KQM9</accession>
<comment type="caution">
    <text evidence="1">The sequence shown here is derived from an EMBL/GenBank/DDBJ whole genome shotgun (WGS) entry which is preliminary data.</text>
</comment>
<dbReference type="InterPro" id="IPR008979">
    <property type="entry name" value="Galactose-bd-like_sf"/>
</dbReference>
<reference evidence="1" key="1">
    <citation type="journal article" date="2023" name="Mol. Biol. Evol.">
        <title>Third-Generation Sequencing Reveals the Adaptive Role of the Epigenome in Three Deep-Sea Polychaetes.</title>
        <authorList>
            <person name="Perez M."/>
            <person name="Aroh O."/>
            <person name="Sun Y."/>
            <person name="Lan Y."/>
            <person name="Juniper S.K."/>
            <person name="Young C.R."/>
            <person name="Angers B."/>
            <person name="Qian P.Y."/>
        </authorList>
    </citation>
    <scope>NUCLEOTIDE SEQUENCE</scope>
    <source>
        <strain evidence="1">R07B-5</strain>
    </source>
</reference>
<proteinExistence type="predicted"/>
<dbReference type="AlphaFoldDB" id="A0AAD9KQM9"/>
<evidence type="ECO:0000313" key="1">
    <source>
        <dbReference type="EMBL" id="KAK2175502.1"/>
    </source>
</evidence>
<protein>
    <submittedName>
        <fullName evidence="1">Uncharacterized protein</fullName>
    </submittedName>
</protein>
<gene>
    <name evidence="1" type="ORF">NP493_728g01078</name>
</gene>
<evidence type="ECO:0000313" key="2">
    <source>
        <dbReference type="Proteomes" id="UP001209878"/>
    </source>
</evidence>
<dbReference type="SUPFAM" id="SSF49785">
    <property type="entry name" value="Galactose-binding domain-like"/>
    <property type="match status" value="1"/>
</dbReference>
<dbReference type="EMBL" id="JAODUO010000727">
    <property type="protein sequence ID" value="KAK2175502.1"/>
    <property type="molecule type" value="Genomic_DNA"/>
</dbReference>
<sequence>MDTWPTGGSSLVALDAICATLDGPHPEARLIIQCEKNATGRYLVIQITGSRSILSMCEVEVFVRGRFEQHKCRVELMGSLGTTRGQ</sequence>
<organism evidence="1 2">
    <name type="scientific">Ridgeia piscesae</name>
    <name type="common">Tubeworm</name>
    <dbReference type="NCBI Taxonomy" id="27915"/>
    <lineage>
        <taxon>Eukaryota</taxon>
        <taxon>Metazoa</taxon>
        <taxon>Spiralia</taxon>
        <taxon>Lophotrochozoa</taxon>
        <taxon>Annelida</taxon>
        <taxon>Polychaeta</taxon>
        <taxon>Sedentaria</taxon>
        <taxon>Canalipalpata</taxon>
        <taxon>Sabellida</taxon>
        <taxon>Siboglinidae</taxon>
        <taxon>Ridgeia</taxon>
    </lineage>
</organism>
<name>A0AAD9KQM9_RIDPI</name>
<keyword evidence="2" id="KW-1185">Reference proteome</keyword>
<dbReference type="Gene3D" id="2.60.120.260">
    <property type="entry name" value="Galactose-binding domain-like"/>
    <property type="match status" value="1"/>
</dbReference>
<dbReference type="Proteomes" id="UP001209878">
    <property type="component" value="Unassembled WGS sequence"/>
</dbReference>